<dbReference type="PANTHER" id="PTHR22777:SF4">
    <property type="entry name" value="UPF0053 PROTEIN SLL1254"/>
    <property type="match status" value="1"/>
</dbReference>
<evidence type="ECO:0000256" key="3">
    <source>
        <dbReference type="ARBA" id="ARBA00022737"/>
    </source>
</evidence>
<dbReference type="SUPFAM" id="SSF54631">
    <property type="entry name" value="CBS-domain pair"/>
    <property type="match status" value="1"/>
</dbReference>
<keyword evidence="5 7" id="KW-0129">CBS domain</keyword>
<dbReference type="SMART" id="SM00116">
    <property type="entry name" value="CBS"/>
    <property type="match status" value="2"/>
</dbReference>
<protein>
    <submittedName>
        <fullName evidence="12">Hemolysin family protein</fullName>
    </submittedName>
</protein>
<gene>
    <name evidence="12" type="ORF">RM531_05405</name>
</gene>
<dbReference type="CDD" id="cd04590">
    <property type="entry name" value="CBS_pair_CorC_HlyC_assoc"/>
    <property type="match status" value="1"/>
</dbReference>
<evidence type="ECO:0000256" key="4">
    <source>
        <dbReference type="ARBA" id="ARBA00022989"/>
    </source>
</evidence>
<keyword evidence="3" id="KW-0677">Repeat</keyword>
<feature type="domain" description="CBS" evidence="10">
    <location>
        <begin position="263"/>
        <end position="321"/>
    </location>
</feature>
<evidence type="ECO:0000256" key="1">
    <source>
        <dbReference type="ARBA" id="ARBA00004141"/>
    </source>
</evidence>
<comment type="subcellular location">
    <subcellularLocation>
        <location evidence="1">Membrane</location>
        <topology evidence="1">Multi-pass membrane protein</topology>
    </subcellularLocation>
</comment>
<proteinExistence type="predicted"/>
<evidence type="ECO:0000256" key="8">
    <source>
        <dbReference type="PROSITE-ProRule" id="PRU01193"/>
    </source>
</evidence>
<dbReference type="PANTHER" id="PTHR22777">
    <property type="entry name" value="HEMOLYSIN-RELATED"/>
    <property type="match status" value="1"/>
</dbReference>
<evidence type="ECO:0000259" key="11">
    <source>
        <dbReference type="PROSITE" id="PS51846"/>
    </source>
</evidence>
<keyword evidence="13" id="KW-1185">Reference proteome</keyword>
<organism evidence="12 13">
    <name type="scientific">Spectribacter acetivorans</name>
    <dbReference type="NCBI Taxonomy" id="3075603"/>
    <lineage>
        <taxon>Bacteria</taxon>
        <taxon>Pseudomonadati</taxon>
        <taxon>Pseudomonadota</taxon>
        <taxon>Gammaproteobacteria</taxon>
        <taxon>Salinisphaerales</taxon>
        <taxon>Salinisphaeraceae</taxon>
        <taxon>Spectribacter</taxon>
    </lineage>
</organism>
<feature type="domain" description="CNNM transmembrane" evidence="11">
    <location>
        <begin position="1"/>
        <end position="179"/>
    </location>
</feature>
<name>A0ABU3B780_9GAMM</name>
<dbReference type="Proteomes" id="UP001259982">
    <property type="component" value="Unassembled WGS sequence"/>
</dbReference>
<feature type="domain" description="CBS" evidence="10">
    <location>
        <begin position="198"/>
        <end position="258"/>
    </location>
</feature>
<evidence type="ECO:0000256" key="2">
    <source>
        <dbReference type="ARBA" id="ARBA00022692"/>
    </source>
</evidence>
<comment type="caution">
    <text evidence="12">The sequence shown here is derived from an EMBL/GenBank/DDBJ whole genome shotgun (WGS) entry which is preliminary data.</text>
</comment>
<feature type="transmembrane region" description="Helical" evidence="9">
    <location>
        <begin position="127"/>
        <end position="149"/>
    </location>
</feature>
<evidence type="ECO:0000256" key="5">
    <source>
        <dbReference type="ARBA" id="ARBA00023122"/>
    </source>
</evidence>
<dbReference type="Pfam" id="PF00571">
    <property type="entry name" value="CBS"/>
    <property type="match status" value="2"/>
</dbReference>
<keyword evidence="4 8" id="KW-1133">Transmembrane helix</keyword>
<dbReference type="EMBL" id="JAVRHY010000004">
    <property type="protein sequence ID" value="MDT0617900.1"/>
    <property type="molecule type" value="Genomic_DNA"/>
</dbReference>
<dbReference type="PROSITE" id="PS51846">
    <property type="entry name" value="CNNM"/>
    <property type="match status" value="1"/>
</dbReference>
<evidence type="ECO:0000256" key="9">
    <source>
        <dbReference type="SAM" id="Phobius"/>
    </source>
</evidence>
<dbReference type="RefSeq" id="WP_311657862.1">
    <property type="nucleotide sequence ID" value="NZ_JAVRHY010000004.1"/>
</dbReference>
<evidence type="ECO:0000256" key="6">
    <source>
        <dbReference type="ARBA" id="ARBA00023136"/>
    </source>
</evidence>
<evidence type="ECO:0000256" key="7">
    <source>
        <dbReference type="PROSITE-ProRule" id="PRU00703"/>
    </source>
</evidence>
<dbReference type="PROSITE" id="PS51371">
    <property type="entry name" value="CBS"/>
    <property type="match status" value="2"/>
</dbReference>
<keyword evidence="6 8" id="KW-0472">Membrane</keyword>
<dbReference type="InterPro" id="IPR000644">
    <property type="entry name" value="CBS_dom"/>
</dbReference>
<dbReference type="InterPro" id="IPR044751">
    <property type="entry name" value="Ion_transp-like_CBS"/>
</dbReference>
<dbReference type="InterPro" id="IPR046342">
    <property type="entry name" value="CBS_dom_sf"/>
</dbReference>
<feature type="transmembrane region" description="Helical" evidence="9">
    <location>
        <begin position="88"/>
        <end position="107"/>
    </location>
</feature>
<dbReference type="Gene3D" id="3.10.580.10">
    <property type="entry name" value="CBS-domain"/>
    <property type="match status" value="1"/>
</dbReference>
<dbReference type="InterPro" id="IPR002550">
    <property type="entry name" value="CNNM"/>
</dbReference>
<dbReference type="Pfam" id="PF01595">
    <property type="entry name" value="CNNM"/>
    <property type="match status" value="1"/>
</dbReference>
<reference evidence="12 13" key="1">
    <citation type="submission" date="2023-09" db="EMBL/GenBank/DDBJ databases">
        <authorList>
            <person name="Rey-Velasco X."/>
        </authorList>
    </citation>
    <scope>NUCLEOTIDE SEQUENCE [LARGE SCALE GENOMIC DNA]</scope>
    <source>
        <strain evidence="12 13">P385</strain>
    </source>
</reference>
<keyword evidence="2 8" id="KW-0812">Transmembrane</keyword>
<evidence type="ECO:0000259" key="10">
    <source>
        <dbReference type="PROSITE" id="PS51371"/>
    </source>
</evidence>
<evidence type="ECO:0000313" key="13">
    <source>
        <dbReference type="Proteomes" id="UP001259982"/>
    </source>
</evidence>
<evidence type="ECO:0000313" key="12">
    <source>
        <dbReference type="EMBL" id="MDT0617900.1"/>
    </source>
</evidence>
<feature type="transmembrane region" description="Helical" evidence="9">
    <location>
        <begin position="58"/>
        <end position="76"/>
    </location>
</feature>
<accession>A0ABU3B780</accession>
<sequence length="362" mass="40681">MTLLLIYLALAIGVSFLCSVLEAVLLSVSPSYISMLEQRGTAGGARLKKLKDDVDRPLAALLSLNTIAHTVGAAGVGAQAQAVFGNAYVSITSAVLTLLILVFSEIIPKTLGASYWRRLAPPAGWLLQWMIWLLYPLVLMSMVITRMLARDDEEATVSREEFRAMTELGAEEGIFRDEESRIFRNLFRFGSLQTRDVLTPRVVTMALPESLTAAEAFERLTQRRFSRLPVYADEPEDITGFVLLNDILMAVARDEHDTRLRELRRDVLTVPETLSLHGLFRRLLERREHLAVVVDEYGGIQGVVTMEDVVETLLGLEIMDEGDRIEDMRVAARRRWLQRARRMGLVEPDADIDDLPGNQSRE</sequence>